<keyword evidence="3" id="KW-1185">Reference proteome</keyword>
<accession>A0ABP6PZN6</accession>
<evidence type="ECO:0000313" key="3">
    <source>
        <dbReference type="Proteomes" id="UP001501866"/>
    </source>
</evidence>
<evidence type="ECO:0000256" key="1">
    <source>
        <dbReference type="SAM" id="MobiDB-lite"/>
    </source>
</evidence>
<feature type="region of interest" description="Disordered" evidence="1">
    <location>
        <begin position="1"/>
        <end position="50"/>
    </location>
</feature>
<gene>
    <name evidence="2" type="ORF">GCM10010451_50630</name>
</gene>
<name>A0ABP6PZN6_9ACTN</name>
<organism evidence="2 3">
    <name type="scientific">Streptomyces virens</name>
    <dbReference type="NCBI Taxonomy" id="285572"/>
    <lineage>
        <taxon>Bacteria</taxon>
        <taxon>Bacillati</taxon>
        <taxon>Actinomycetota</taxon>
        <taxon>Actinomycetes</taxon>
        <taxon>Kitasatosporales</taxon>
        <taxon>Streptomycetaceae</taxon>
        <taxon>Streptomyces</taxon>
    </lineage>
</organism>
<dbReference type="Proteomes" id="UP001501866">
    <property type="component" value="Unassembled WGS sequence"/>
</dbReference>
<feature type="compositionally biased region" description="Basic and acidic residues" evidence="1">
    <location>
        <begin position="7"/>
        <end position="43"/>
    </location>
</feature>
<dbReference type="EMBL" id="BAAAUH010000048">
    <property type="protein sequence ID" value="GAA3194383.1"/>
    <property type="molecule type" value="Genomic_DNA"/>
</dbReference>
<proteinExistence type="predicted"/>
<comment type="caution">
    <text evidence="2">The sequence shown here is derived from an EMBL/GenBank/DDBJ whole genome shotgun (WGS) entry which is preliminary data.</text>
</comment>
<sequence length="102" mass="10871">MAGLGGDHQRAVGAEHVEQRPDDRDRPAVDPAEGAERGVHEEALTGPDTELAQLRGECVAGHEWAGGRGYGHGPGVFRTPLPCATDLIDQRSFPQVRLGIPK</sequence>
<reference evidence="3" key="1">
    <citation type="journal article" date="2019" name="Int. J. Syst. Evol. Microbiol.">
        <title>The Global Catalogue of Microorganisms (GCM) 10K type strain sequencing project: providing services to taxonomists for standard genome sequencing and annotation.</title>
        <authorList>
            <consortium name="The Broad Institute Genomics Platform"/>
            <consortium name="The Broad Institute Genome Sequencing Center for Infectious Disease"/>
            <person name="Wu L."/>
            <person name="Ma J."/>
        </authorList>
    </citation>
    <scope>NUCLEOTIDE SEQUENCE [LARGE SCALE GENOMIC DNA]</scope>
    <source>
        <strain evidence="3">JCM 9095</strain>
    </source>
</reference>
<evidence type="ECO:0000313" key="2">
    <source>
        <dbReference type="EMBL" id="GAA3194383.1"/>
    </source>
</evidence>
<protein>
    <submittedName>
        <fullName evidence="2">Uncharacterized protein</fullName>
    </submittedName>
</protein>